<dbReference type="InterPro" id="IPR006566">
    <property type="entry name" value="FBD"/>
</dbReference>
<evidence type="ECO:0008006" key="6">
    <source>
        <dbReference type="Google" id="ProtNLM"/>
    </source>
</evidence>
<accession>A0AAD8RF45</accession>
<comment type="caution">
    <text evidence="4">The sequence shown here is derived from an EMBL/GenBank/DDBJ whole genome shotgun (WGS) entry which is preliminary data.</text>
</comment>
<dbReference type="Pfam" id="PF08387">
    <property type="entry name" value="FBD"/>
    <property type="match status" value="1"/>
</dbReference>
<evidence type="ECO:0000313" key="5">
    <source>
        <dbReference type="Proteomes" id="UP001231189"/>
    </source>
</evidence>
<dbReference type="InterPro" id="IPR001810">
    <property type="entry name" value="F-box_dom"/>
</dbReference>
<dbReference type="Gene3D" id="3.80.10.10">
    <property type="entry name" value="Ribonuclease Inhibitor"/>
    <property type="match status" value="1"/>
</dbReference>
<dbReference type="PANTHER" id="PTHR32141:SF46">
    <property type="entry name" value="F-BOX DOMAIN-CONTAINING PROTEIN"/>
    <property type="match status" value="1"/>
</dbReference>
<organism evidence="4 5">
    <name type="scientific">Lolium multiflorum</name>
    <name type="common">Italian ryegrass</name>
    <name type="synonym">Lolium perenne subsp. multiflorum</name>
    <dbReference type="NCBI Taxonomy" id="4521"/>
    <lineage>
        <taxon>Eukaryota</taxon>
        <taxon>Viridiplantae</taxon>
        <taxon>Streptophyta</taxon>
        <taxon>Embryophyta</taxon>
        <taxon>Tracheophyta</taxon>
        <taxon>Spermatophyta</taxon>
        <taxon>Magnoliopsida</taxon>
        <taxon>Liliopsida</taxon>
        <taxon>Poales</taxon>
        <taxon>Poaceae</taxon>
        <taxon>BOP clade</taxon>
        <taxon>Pooideae</taxon>
        <taxon>Poodae</taxon>
        <taxon>Poeae</taxon>
        <taxon>Poeae Chloroplast Group 2 (Poeae type)</taxon>
        <taxon>Loliodinae</taxon>
        <taxon>Loliinae</taxon>
        <taxon>Lolium</taxon>
    </lineage>
</organism>
<name>A0AAD8RF45_LOLMU</name>
<dbReference type="PANTHER" id="PTHR32141">
    <property type="match status" value="1"/>
</dbReference>
<reference evidence="4" key="1">
    <citation type="submission" date="2023-07" db="EMBL/GenBank/DDBJ databases">
        <title>A chromosome-level genome assembly of Lolium multiflorum.</title>
        <authorList>
            <person name="Chen Y."/>
            <person name="Copetti D."/>
            <person name="Kolliker R."/>
            <person name="Studer B."/>
        </authorList>
    </citation>
    <scope>NUCLEOTIDE SEQUENCE</scope>
    <source>
        <strain evidence="4">02402/16</strain>
        <tissue evidence="4">Leaf</tissue>
    </source>
</reference>
<dbReference type="InterPro" id="IPR032675">
    <property type="entry name" value="LRR_dom_sf"/>
</dbReference>
<dbReference type="InterPro" id="IPR055302">
    <property type="entry name" value="F-box_dom-containing"/>
</dbReference>
<dbReference type="InterPro" id="IPR055411">
    <property type="entry name" value="LRR_FXL15/At3g58940/PEG3-like"/>
</dbReference>
<evidence type="ECO:0000259" key="2">
    <source>
        <dbReference type="Pfam" id="PF08387"/>
    </source>
</evidence>
<dbReference type="AlphaFoldDB" id="A0AAD8RF45"/>
<evidence type="ECO:0000259" key="3">
    <source>
        <dbReference type="Pfam" id="PF24758"/>
    </source>
</evidence>
<dbReference type="EMBL" id="JAUUTY010000006">
    <property type="protein sequence ID" value="KAK1620295.1"/>
    <property type="molecule type" value="Genomic_DNA"/>
</dbReference>
<dbReference type="SUPFAM" id="SSF52047">
    <property type="entry name" value="RNI-like"/>
    <property type="match status" value="1"/>
</dbReference>
<dbReference type="Pfam" id="PF24758">
    <property type="entry name" value="LRR_At5g56370"/>
    <property type="match status" value="1"/>
</dbReference>
<feature type="domain" description="F-box" evidence="1">
    <location>
        <begin position="8"/>
        <end position="46"/>
    </location>
</feature>
<dbReference type="Proteomes" id="UP001231189">
    <property type="component" value="Unassembled WGS sequence"/>
</dbReference>
<evidence type="ECO:0000313" key="4">
    <source>
        <dbReference type="EMBL" id="KAK1620295.1"/>
    </source>
</evidence>
<dbReference type="InterPro" id="IPR036047">
    <property type="entry name" value="F-box-like_dom_sf"/>
</dbReference>
<proteinExistence type="predicted"/>
<protein>
    <recommendedName>
        <fullName evidence="6">FBD domain-containing protein</fullName>
    </recommendedName>
</protein>
<keyword evidence="5" id="KW-1185">Reference proteome</keyword>
<feature type="domain" description="F-box/LRR-repeat protein 15/At3g58940/PEG3-like LRR" evidence="3">
    <location>
        <begin position="91"/>
        <end position="309"/>
    </location>
</feature>
<sequence>MEEEDDRLSLLPDCLLGKIVSLLPVKNAACTMILSHRWQHIWPGVPLDLDLDGRDRNLAGSILRILSSHNDGPIRRFHATISAAADKTTSSWLPILSNRCIHDSLMLKFVPHPHVAHPPLPHDFLRFSANVLRHLELHWCRLNPHPGVTLPFHSLDHLHLSNVEISETSLHSMIAGCLALRELHLFRVHNLRRLTPTSRNLVDMYIRPHVPFDKISFSGTPNLENIVLLYADIWRLCPDIIRRDALPSKVRTIGLTLPMLDSPKFVIMPKRSVSIITTLVLNMNFSGGEELKKAANMLSLFPSLQDLRIWCLTDGWKDKNAFGQWQPATETIMCLNKNLKHVQFHGYYGTIGELEFASFLMAGAKALVDMQIIHGGVLSDDRIKRLKDLICQDGKASLEAQLSFERRSHIANLRGEVESYVRNVCII</sequence>
<dbReference type="Pfam" id="PF00646">
    <property type="entry name" value="F-box"/>
    <property type="match status" value="1"/>
</dbReference>
<feature type="domain" description="FBD" evidence="2">
    <location>
        <begin position="327"/>
        <end position="371"/>
    </location>
</feature>
<evidence type="ECO:0000259" key="1">
    <source>
        <dbReference type="Pfam" id="PF00646"/>
    </source>
</evidence>
<gene>
    <name evidence="4" type="ORF">QYE76_025812</name>
</gene>
<dbReference type="SUPFAM" id="SSF81383">
    <property type="entry name" value="F-box domain"/>
    <property type="match status" value="1"/>
</dbReference>